<dbReference type="NCBIfam" id="TIGR01393">
    <property type="entry name" value="lepA"/>
    <property type="match status" value="1"/>
</dbReference>
<evidence type="ECO:0000256" key="12">
    <source>
        <dbReference type="HAMAP-Rule" id="MF_00071"/>
    </source>
</evidence>
<dbReference type="GO" id="GO:0043022">
    <property type="term" value="F:ribosome binding"/>
    <property type="evidence" value="ECO:0007669"/>
    <property type="project" value="UniProtKB-UniRule"/>
</dbReference>
<dbReference type="CDD" id="cd03709">
    <property type="entry name" value="lepA_C"/>
    <property type="match status" value="1"/>
</dbReference>
<evidence type="ECO:0000256" key="9">
    <source>
        <dbReference type="ARBA" id="ARBA00057626"/>
    </source>
</evidence>
<evidence type="ECO:0000256" key="3">
    <source>
        <dbReference type="ARBA" id="ARBA00022741"/>
    </source>
</evidence>
<dbReference type="InterPro" id="IPR000640">
    <property type="entry name" value="EFG_V-like"/>
</dbReference>
<evidence type="ECO:0000256" key="11">
    <source>
        <dbReference type="ARBA" id="ARBA00066744"/>
    </source>
</evidence>
<protein>
    <recommendedName>
        <fullName evidence="11 12">Elongation factor 4</fullName>
        <shortName evidence="12">EF-4</shortName>
        <ecNumber evidence="11 12">3.6.5.n1</ecNumber>
    </recommendedName>
    <alternativeName>
        <fullName evidence="12">Ribosomal back-translocase LepA</fullName>
    </alternativeName>
</protein>
<dbReference type="SUPFAM" id="SSF50447">
    <property type="entry name" value="Translation proteins"/>
    <property type="match status" value="1"/>
</dbReference>
<dbReference type="InterPro" id="IPR035647">
    <property type="entry name" value="EFG_III/V"/>
</dbReference>
<evidence type="ECO:0000256" key="7">
    <source>
        <dbReference type="ARBA" id="ARBA00023136"/>
    </source>
</evidence>
<comment type="similarity">
    <text evidence="1 12">Belongs to the TRAFAC class translation factor GTPase superfamily. Classic translation factor GTPase family. LepA subfamily.</text>
</comment>
<evidence type="ECO:0000256" key="4">
    <source>
        <dbReference type="ARBA" id="ARBA00022801"/>
    </source>
</evidence>
<dbReference type="PRINTS" id="PR00315">
    <property type="entry name" value="ELONGATNFCT"/>
</dbReference>
<dbReference type="HOGENOM" id="CLU_009995_3_3_14"/>
<feature type="domain" description="Tr-type G" evidence="13">
    <location>
        <begin position="2"/>
        <end position="180"/>
    </location>
</feature>
<dbReference type="NCBIfam" id="TIGR00231">
    <property type="entry name" value="small_GTP"/>
    <property type="match status" value="1"/>
</dbReference>
<dbReference type="InterPro" id="IPR031157">
    <property type="entry name" value="G_TR_CS"/>
</dbReference>
<evidence type="ECO:0000256" key="8">
    <source>
        <dbReference type="ARBA" id="ARBA00050293"/>
    </source>
</evidence>
<keyword evidence="3 12" id="KW-0547">Nucleotide-binding</keyword>
<dbReference type="Pfam" id="PF03144">
    <property type="entry name" value="GTP_EFTU_D2"/>
    <property type="match status" value="1"/>
</dbReference>
<dbReference type="InterPro" id="IPR009000">
    <property type="entry name" value="Transl_B-barrel_sf"/>
</dbReference>
<evidence type="ECO:0000256" key="1">
    <source>
        <dbReference type="ARBA" id="ARBA00005454"/>
    </source>
</evidence>
<evidence type="ECO:0000256" key="5">
    <source>
        <dbReference type="ARBA" id="ARBA00022917"/>
    </source>
</evidence>
<dbReference type="InterPro" id="IPR000795">
    <property type="entry name" value="T_Tr_GTP-bd_dom"/>
</dbReference>
<dbReference type="OrthoDB" id="9804431at2"/>
<feature type="binding site" evidence="12">
    <location>
        <begin position="14"/>
        <end position="19"/>
    </location>
    <ligand>
        <name>GTP</name>
        <dbReference type="ChEBI" id="CHEBI:37565"/>
    </ligand>
</feature>
<dbReference type="Gene3D" id="3.30.70.240">
    <property type="match status" value="1"/>
</dbReference>
<organism evidence="14 15">
    <name type="scientific">Mycoplasma haemofelis (strain Langford 1)</name>
    <name type="common">Haemobartonella felis</name>
    <dbReference type="NCBI Taxonomy" id="941640"/>
    <lineage>
        <taxon>Bacteria</taxon>
        <taxon>Bacillati</taxon>
        <taxon>Mycoplasmatota</taxon>
        <taxon>Mollicutes</taxon>
        <taxon>Mycoplasmataceae</taxon>
        <taxon>Mycoplasma</taxon>
    </lineage>
</organism>
<dbReference type="Pfam" id="PF00679">
    <property type="entry name" value="EFG_C"/>
    <property type="match status" value="1"/>
</dbReference>
<dbReference type="GO" id="GO:0003746">
    <property type="term" value="F:translation elongation factor activity"/>
    <property type="evidence" value="ECO:0007669"/>
    <property type="project" value="UniProtKB-UniRule"/>
</dbReference>
<dbReference type="SUPFAM" id="SSF52540">
    <property type="entry name" value="P-loop containing nucleoside triphosphate hydrolases"/>
    <property type="match status" value="1"/>
</dbReference>
<dbReference type="SUPFAM" id="SSF54980">
    <property type="entry name" value="EF-G C-terminal domain-like"/>
    <property type="match status" value="2"/>
</dbReference>
<comment type="subcellular location">
    <subcellularLocation>
        <location evidence="12">Cell membrane</location>
        <topology evidence="12">Peripheral membrane protein</topology>
        <orientation evidence="12">Cytoplasmic side</orientation>
    </subcellularLocation>
</comment>
<keyword evidence="5 12" id="KW-0648">Protein biosynthesis</keyword>
<dbReference type="EC" id="3.6.5.n1" evidence="11 12"/>
<accession>E8ZK62</accession>
<dbReference type="FunFam" id="3.30.70.240:FF:000007">
    <property type="entry name" value="Translation factor GUF1, mitochondrial"/>
    <property type="match status" value="1"/>
</dbReference>
<dbReference type="AlphaFoldDB" id="E8ZK62"/>
<keyword evidence="14" id="KW-0251">Elongation factor</keyword>
<dbReference type="GO" id="GO:0003924">
    <property type="term" value="F:GTPase activity"/>
    <property type="evidence" value="ECO:0007669"/>
    <property type="project" value="UniProtKB-UniRule"/>
</dbReference>
<gene>
    <name evidence="12 14" type="primary">lepA</name>
    <name evidence="14" type="ORF">HF1_15250</name>
</gene>
<keyword evidence="6 12" id="KW-0342">GTP-binding</keyword>
<dbReference type="InterPro" id="IPR004161">
    <property type="entry name" value="EFTu-like_2"/>
</dbReference>
<keyword evidence="7 12" id="KW-0472">Membrane</keyword>
<dbReference type="InterPro" id="IPR038363">
    <property type="entry name" value="LepA_C_sf"/>
</dbReference>
<keyword evidence="2 12" id="KW-1003">Cell membrane</keyword>
<dbReference type="PROSITE" id="PS00301">
    <property type="entry name" value="G_TR_1"/>
    <property type="match status" value="1"/>
</dbReference>
<dbReference type="GO" id="GO:0005886">
    <property type="term" value="C:plasma membrane"/>
    <property type="evidence" value="ECO:0007669"/>
    <property type="project" value="UniProtKB-SubCell"/>
</dbReference>
<dbReference type="CDD" id="cd03699">
    <property type="entry name" value="EF4_II"/>
    <property type="match status" value="1"/>
</dbReference>
<dbReference type="FunFam" id="2.40.30.10:FF:000015">
    <property type="entry name" value="Translation factor GUF1, mitochondrial"/>
    <property type="match status" value="1"/>
</dbReference>
<dbReference type="InterPro" id="IPR035654">
    <property type="entry name" value="LepA_IV"/>
</dbReference>
<name>E8ZK62_MYCHL</name>
<dbReference type="Gene3D" id="2.40.30.10">
    <property type="entry name" value="Translation factors"/>
    <property type="match status" value="1"/>
</dbReference>
<evidence type="ECO:0000256" key="2">
    <source>
        <dbReference type="ARBA" id="ARBA00022475"/>
    </source>
</evidence>
<dbReference type="Pfam" id="PF00009">
    <property type="entry name" value="GTP_EFTU"/>
    <property type="match status" value="1"/>
</dbReference>
<dbReference type="HAMAP" id="MF_00071">
    <property type="entry name" value="LepA"/>
    <property type="match status" value="1"/>
</dbReference>
<dbReference type="GO" id="GO:0005525">
    <property type="term" value="F:GTP binding"/>
    <property type="evidence" value="ECO:0007669"/>
    <property type="project" value="UniProtKB-UniRule"/>
</dbReference>
<comment type="function">
    <text evidence="9 12">Required for accurate and efficient protein synthesis under certain stress conditions. May act as a fidelity factor of the translation reaction, by catalyzing a one-codon backward translocation of tRNAs on improperly translocated ribosomes. Back-translocation proceeds from a post-translocation (POST) complex to a pre-translocation (PRE) complex, thus giving elongation factor G a second chance to translocate the tRNAs correctly. Binds to ribosomes in a GTP-dependent manner.</text>
</comment>
<dbReference type="InterPro" id="IPR006297">
    <property type="entry name" value="EF-4"/>
</dbReference>
<sequence>MSSIKNFCIIAHIDHGKSTLSDRIIEMTSNISEREMRPQILDSMDLERERGITIKLNAVRLQYKDIQLNLIDTPGHADFSYEVSRSLSACEGAILVIDATKGVQAQTVSNYFLAKKANLEIVVAINKIDIPSINLDDVKTQIRNKLGLDPEEAVHISAKTGLGVDKLLEVVSRKVPDSPNLLNEPLKALIFDSYYDPFKGAIVFIRVFGGSLKKGSKIKFIQTGKVSDVIELGIKTPKMENVDELSSGEVGWVNANIKNLKEIRVGDTITLVDFPCDQPCPGYSEVLPMVYSSFFALESEKQNLFKQAIEKISLSDGSFVYQYEPSAALGFGCRCGFLGLLHLEIIKERLFREHSISVIVTNPTVKYEVVLTSGDSIFLTSPSDLPDLSKIKAIKEPYVLASISVSKEFIGKIIELMEKYRAQYVDLNYLSEDQAVLKYEIPLSEIIQDFYDAIKTLTHGYGSMDYELLDYRESKLVKVDILLNGVIAPLFSFITDSSQAYRKGKNLVEKLKECISPHLFEISIQAAINNKVISRENIKALRKHVTAKCYGGDITRKKKLWERQKEGKKKMKQIGKVTLPPDIFEKILRN</sequence>
<dbReference type="Gene3D" id="3.30.70.870">
    <property type="entry name" value="Elongation Factor G (Translational Gtpase), domain 3"/>
    <property type="match status" value="1"/>
</dbReference>
<evidence type="ECO:0000259" key="13">
    <source>
        <dbReference type="PROSITE" id="PS51722"/>
    </source>
</evidence>
<keyword evidence="4 12" id="KW-0378">Hydrolase</keyword>
<evidence type="ECO:0000256" key="10">
    <source>
        <dbReference type="ARBA" id="ARBA00061052"/>
    </source>
</evidence>
<dbReference type="PANTHER" id="PTHR43512:SF4">
    <property type="entry name" value="TRANSLATION FACTOR GUF1 HOMOLOG, CHLOROPLASTIC"/>
    <property type="match status" value="1"/>
</dbReference>
<proteinExistence type="inferred from homology"/>
<dbReference type="CDD" id="cd01890">
    <property type="entry name" value="LepA"/>
    <property type="match status" value="1"/>
</dbReference>
<dbReference type="PROSITE" id="PS51722">
    <property type="entry name" value="G_TR_2"/>
    <property type="match status" value="1"/>
</dbReference>
<dbReference type="KEGG" id="mha:HF1_15250"/>
<dbReference type="EMBL" id="FR773153">
    <property type="protein sequence ID" value="CBY93533.1"/>
    <property type="molecule type" value="Genomic_DNA"/>
</dbReference>
<feature type="binding site" evidence="12">
    <location>
        <begin position="126"/>
        <end position="129"/>
    </location>
    <ligand>
        <name>GTP</name>
        <dbReference type="ChEBI" id="CHEBI:37565"/>
    </ligand>
</feature>
<evidence type="ECO:0000313" key="15">
    <source>
        <dbReference type="Proteomes" id="UP000008637"/>
    </source>
</evidence>
<keyword evidence="15" id="KW-1185">Reference proteome</keyword>
<reference evidence="14 15" key="1">
    <citation type="journal article" date="2011" name="J. Bacteriol.">
        <title>Complete genome sequence of Mycoplasma haemofelis, a hemotropic mycoplasma.</title>
        <authorList>
            <person name="Barker E.N."/>
            <person name="Helps C.R."/>
            <person name="Peters I.R."/>
            <person name="Darby A.C."/>
            <person name="Radford A.D."/>
            <person name="Tasker S."/>
        </authorList>
    </citation>
    <scope>NUCLEOTIDE SEQUENCE [LARGE SCALE GENOMIC DNA]</scope>
    <source>
        <strain evidence="14 15">Langford 1</strain>
    </source>
</reference>
<evidence type="ECO:0000256" key="6">
    <source>
        <dbReference type="ARBA" id="ARBA00023134"/>
    </source>
</evidence>
<dbReference type="Gene3D" id="3.30.70.2570">
    <property type="entry name" value="Elongation factor 4, C-terminal domain"/>
    <property type="match status" value="1"/>
</dbReference>
<dbReference type="PANTHER" id="PTHR43512">
    <property type="entry name" value="TRANSLATION FACTOR GUF1-RELATED"/>
    <property type="match status" value="1"/>
</dbReference>
<dbReference type="InterPro" id="IPR005225">
    <property type="entry name" value="Small_GTP-bd"/>
</dbReference>
<comment type="catalytic activity">
    <reaction evidence="8 12">
        <text>GTP + H2O = GDP + phosphate + H(+)</text>
        <dbReference type="Rhea" id="RHEA:19669"/>
        <dbReference type="ChEBI" id="CHEBI:15377"/>
        <dbReference type="ChEBI" id="CHEBI:15378"/>
        <dbReference type="ChEBI" id="CHEBI:37565"/>
        <dbReference type="ChEBI" id="CHEBI:43474"/>
        <dbReference type="ChEBI" id="CHEBI:58189"/>
        <dbReference type="EC" id="3.6.5.n1"/>
    </reaction>
</comment>
<dbReference type="InterPro" id="IPR013842">
    <property type="entry name" value="LepA_CTD"/>
</dbReference>
<dbReference type="Proteomes" id="UP000008637">
    <property type="component" value="Chromosome"/>
</dbReference>
<dbReference type="FunFam" id="3.30.70.2570:FF:000001">
    <property type="entry name" value="Translation factor GUF1, mitochondrial"/>
    <property type="match status" value="1"/>
</dbReference>
<evidence type="ECO:0000313" key="14">
    <source>
        <dbReference type="EMBL" id="CBY93533.1"/>
    </source>
</evidence>
<dbReference type="Pfam" id="PF06421">
    <property type="entry name" value="LepA_C"/>
    <property type="match status" value="1"/>
</dbReference>
<dbReference type="InterPro" id="IPR027417">
    <property type="entry name" value="P-loop_NTPase"/>
</dbReference>
<comment type="similarity">
    <text evidence="10">Belongs to the GTP-binding elongation factor family. LepA subfamily.</text>
</comment>
<dbReference type="GO" id="GO:0045727">
    <property type="term" value="P:positive regulation of translation"/>
    <property type="evidence" value="ECO:0007669"/>
    <property type="project" value="UniProtKB-UniRule"/>
</dbReference>
<dbReference type="Gene3D" id="3.40.50.300">
    <property type="entry name" value="P-loop containing nucleotide triphosphate hydrolases"/>
    <property type="match status" value="1"/>
</dbReference>